<evidence type="ECO:0000256" key="9">
    <source>
        <dbReference type="ARBA" id="ARBA00022723"/>
    </source>
</evidence>
<dbReference type="SUPFAM" id="SSF53244">
    <property type="entry name" value="MurD-like peptide ligases, peptide-binding domain"/>
    <property type="match status" value="1"/>
</dbReference>
<dbReference type="STRING" id="31234.E3LYQ3"/>
<evidence type="ECO:0000256" key="17">
    <source>
        <dbReference type="PIRNR" id="PIRNR038895"/>
    </source>
</evidence>
<dbReference type="EC" id="6.3.2.17" evidence="17"/>
<comment type="catalytic activity">
    <reaction evidence="16 17">
        <text>(6S)-5,6,7,8-tetrahydrofolyl-(gamma-L-Glu)(n) + L-glutamate + ATP = (6S)-5,6,7,8-tetrahydrofolyl-(gamma-L-Glu)(n+1) + ADP + phosphate + H(+)</text>
        <dbReference type="Rhea" id="RHEA:10580"/>
        <dbReference type="Rhea" id="RHEA-COMP:14738"/>
        <dbReference type="Rhea" id="RHEA-COMP:14740"/>
        <dbReference type="ChEBI" id="CHEBI:15378"/>
        <dbReference type="ChEBI" id="CHEBI:29985"/>
        <dbReference type="ChEBI" id="CHEBI:30616"/>
        <dbReference type="ChEBI" id="CHEBI:43474"/>
        <dbReference type="ChEBI" id="CHEBI:141005"/>
        <dbReference type="ChEBI" id="CHEBI:456216"/>
        <dbReference type="EC" id="6.3.2.17"/>
    </reaction>
</comment>
<keyword evidence="7 17" id="KW-0554">One-carbon metabolism</keyword>
<evidence type="ECO:0000256" key="15">
    <source>
        <dbReference type="ARBA" id="ARBA00023136"/>
    </source>
</evidence>
<dbReference type="HOGENOM" id="CLU_015869_0_3_1"/>
<dbReference type="InterPro" id="IPR001645">
    <property type="entry name" value="Folylpolyglutamate_synth"/>
</dbReference>
<evidence type="ECO:0000256" key="6">
    <source>
        <dbReference type="ARBA" id="ARBA00022490"/>
    </source>
</evidence>
<feature type="binding site" evidence="18">
    <location>
        <position position="380"/>
    </location>
    <ligand>
        <name>ATP</name>
        <dbReference type="ChEBI" id="CHEBI:30616"/>
    </ligand>
</feature>
<organism evidence="21">
    <name type="scientific">Caenorhabditis remanei</name>
    <name type="common">Caenorhabditis vulgaris</name>
    <dbReference type="NCBI Taxonomy" id="31234"/>
    <lineage>
        <taxon>Eukaryota</taxon>
        <taxon>Metazoa</taxon>
        <taxon>Ecdysozoa</taxon>
        <taxon>Nematoda</taxon>
        <taxon>Chromadorea</taxon>
        <taxon>Rhabditida</taxon>
        <taxon>Rhabditina</taxon>
        <taxon>Rhabditomorpha</taxon>
        <taxon>Rhabditoidea</taxon>
        <taxon>Rhabditidae</taxon>
        <taxon>Peloderinae</taxon>
        <taxon>Caenorhabditis</taxon>
    </lineage>
</organism>
<dbReference type="PIRSF" id="PIRSF038895">
    <property type="entry name" value="FPGS"/>
    <property type="match status" value="1"/>
</dbReference>
<proteinExistence type="inferred from homology"/>
<dbReference type="Gene3D" id="3.40.1190.10">
    <property type="entry name" value="Mur-like, catalytic domain"/>
    <property type="match status" value="1"/>
</dbReference>
<feature type="binding site" evidence="19">
    <location>
        <position position="211"/>
    </location>
    <ligand>
        <name>Mg(2+)</name>
        <dbReference type="ChEBI" id="CHEBI:18420"/>
        <label>1</label>
    </ligand>
</feature>
<dbReference type="InterPro" id="IPR018109">
    <property type="entry name" value="Folylpolyglutamate_synth_CS"/>
</dbReference>
<dbReference type="SUPFAM" id="SSF53623">
    <property type="entry name" value="MurD-like peptide ligases, catalytic domain"/>
    <property type="match status" value="1"/>
</dbReference>
<accession>E3LYQ3</accession>
<comment type="cofactor">
    <cofactor evidence="17">
        <name>a monovalent cation</name>
        <dbReference type="ChEBI" id="CHEBI:60242"/>
    </cofactor>
    <text evidence="17">A monovalent cation.</text>
</comment>
<evidence type="ECO:0000256" key="8">
    <source>
        <dbReference type="ARBA" id="ARBA00022598"/>
    </source>
</evidence>
<dbReference type="EMBL" id="DS268419">
    <property type="protein sequence ID" value="EFO86755.1"/>
    <property type="molecule type" value="Genomic_DNA"/>
</dbReference>
<feature type="binding site" evidence="19">
    <location>
        <position position="127"/>
    </location>
    <ligand>
        <name>Mg(2+)</name>
        <dbReference type="ChEBI" id="CHEBI:18420"/>
        <label>1</label>
    </ligand>
</feature>
<evidence type="ECO:0000256" key="12">
    <source>
        <dbReference type="ARBA" id="ARBA00022840"/>
    </source>
</evidence>
<dbReference type="InterPro" id="IPR036615">
    <property type="entry name" value="Mur_ligase_C_dom_sf"/>
</dbReference>
<evidence type="ECO:0000256" key="5">
    <source>
        <dbReference type="ARBA" id="ARBA00008276"/>
    </source>
</evidence>
<dbReference type="GO" id="GO:0006730">
    <property type="term" value="P:one-carbon metabolic process"/>
    <property type="evidence" value="ECO:0007669"/>
    <property type="project" value="UniProtKB-KW"/>
</dbReference>
<dbReference type="OMA" id="ESLDCCM"/>
<dbReference type="AlphaFoldDB" id="E3LYQ3"/>
<comment type="pathway">
    <text evidence="4 17">Cofactor biosynthesis; tetrahydrofolylpolyglutamate biosynthesis.</text>
</comment>
<dbReference type="GO" id="GO:0005759">
    <property type="term" value="C:mitochondrial matrix"/>
    <property type="evidence" value="ECO:0007669"/>
    <property type="project" value="UniProtKB-SubCell"/>
</dbReference>
<dbReference type="InParanoid" id="E3LYQ3"/>
<keyword evidence="6" id="KW-0963">Cytoplasm</keyword>
<feature type="binding site" evidence="18">
    <location>
        <position position="365"/>
    </location>
    <ligand>
        <name>ATP</name>
        <dbReference type="ChEBI" id="CHEBI:30616"/>
    </ligand>
</feature>
<dbReference type="GO" id="GO:0005829">
    <property type="term" value="C:cytosol"/>
    <property type="evidence" value="ECO:0007669"/>
    <property type="project" value="TreeGrafter"/>
</dbReference>
<keyword evidence="13 19" id="KW-0460">Magnesium</keyword>
<keyword evidence="15" id="KW-0472">Membrane</keyword>
<dbReference type="NCBIfam" id="TIGR01499">
    <property type="entry name" value="folC"/>
    <property type="match status" value="1"/>
</dbReference>
<evidence type="ECO:0000256" key="18">
    <source>
        <dbReference type="PIRSR" id="PIRSR038895-1"/>
    </source>
</evidence>
<comment type="function">
    <text evidence="17">Catalyzes conversion of folates to polyglutamate derivatives allowing concentration of folate compounds in the cell and the intracellular retention of these cofactors, which are important substrates for most of the folate-dependent enzymes that are involved in one-carbon transfer reactions involved in purine, pyrimidine and amino acid synthesis.</text>
</comment>
<gene>
    <name evidence="20" type="ORF">CRE_04499</name>
</gene>
<evidence type="ECO:0000256" key="19">
    <source>
        <dbReference type="PIRSR" id="PIRSR038895-2"/>
    </source>
</evidence>
<name>E3LYQ3_CAERE</name>
<dbReference type="OrthoDB" id="5212574at2759"/>
<dbReference type="InterPro" id="IPR036565">
    <property type="entry name" value="Mur-like_cat_sf"/>
</dbReference>
<protein>
    <recommendedName>
        <fullName evidence="17">Folylpolyglutamate synthase</fullName>
        <ecNumber evidence="17">6.3.2.17</ecNumber>
    </recommendedName>
    <alternativeName>
        <fullName evidence="17">Folylpoly-gamma-glutamate synthetase</fullName>
    </alternativeName>
    <alternativeName>
        <fullName evidence="17">Tetrahydrofolylpolyglutamate synthase</fullName>
    </alternativeName>
</protein>
<keyword evidence="8 17" id="KW-0436">Ligase</keyword>
<feature type="binding site" evidence="19">
    <location>
        <position position="239"/>
    </location>
    <ligand>
        <name>Mg(2+)</name>
        <dbReference type="ChEBI" id="CHEBI:18420"/>
        <label>1</label>
    </ligand>
</feature>
<keyword evidence="9 19" id="KW-0479">Metal-binding</keyword>
<dbReference type="eggNOG" id="KOG2525">
    <property type="taxonomic scope" value="Eukaryota"/>
</dbReference>
<dbReference type="InterPro" id="IPR023600">
    <property type="entry name" value="Folylpolyglutamate_synth_euk"/>
</dbReference>
<dbReference type="FunCoup" id="E3LYQ3">
    <property type="interactions" value="2151"/>
</dbReference>
<evidence type="ECO:0000256" key="11">
    <source>
        <dbReference type="ARBA" id="ARBA00022792"/>
    </source>
</evidence>
<comment type="similarity">
    <text evidence="5 17">Belongs to the folylpolyglutamate synthase family.</text>
</comment>
<dbReference type="GO" id="GO:0005524">
    <property type="term" value="F:ATP binding"/>
    <property type="evidence" value="ECO:0007669"/>
    <property type="project" value="UniProtKB-KW"/>
</dbReference>
<dbReference type="Proteomes" id="UP000008281">
    <property type="component" value="Unassembled WGS sequence"/>
</dbReference>
<dbReference type="FunFam" id="3.90.190.20:FF:000011">
    <property type="entry name" value="Folylpolyglutamate synthase"/>
    <property type="match status" value="1"/>
</dbReference>
<dbReference type="GO" id="GO:0005743">
    <property type="term" value="C:mitochondrial inner membrane"/>
    <property type="evidence" value="ECO:0007669"/>
    <property type="project" value="UniProtKB-SubCell"/>
</dbReference>
<evidence type="ECO:0000256" key="1">
    <source>
        <dbReference type="ARBA" id="ARBA00004273"/>
    </source>
</evidence>
<evidence type="ECO:0000313" key="20">
    <source>
        <dbReference type="EMBL" id="EFO86755.1"/>
    </source>
</evidence>
<evidence type="ECO:0000256" key="4">
    <source>
        <dbReference type="ARBA" id="ARBA00005150"/>
    </source>
</evidence>
<dbReference type="UniPathway" id="UPA00850"/>
<dbReference type="GO" id="GO:0046872">
    <property type="term" value="F:metal ion binding"/>
    <property type="evidence" value="ECO:0007669"/>
    <property type="project" value="UniProtKB-KW"/>
</dbReference>
<evidence type="ECO:0000256" key="14">
    <source>
        <dbReference type="ARBA" id="ARBA00023128"/>
    </source>
</evidence>
<evidence type="ECO:0000256" key="16">
    <source>
        <dbReference type="ARBA" id="ARBA00047493"/>
    </source>
</evidence>
<evidence type="ECO:0000256" key="10">
    <source>
        <dbReference type="ARBA" id="ARBA00022741"/>
    </source>
</evidence>
<evidence type="ECO:0000313" key="21">
    <source>
        <dbReference type="Proteomes" id="UP000008281"/>
    </source>
</evidence>
<evidence type="ECO:0000256" key="7">
    <source>
        <dbReference type="ARBA" id="ARBA00022563"/>
    </source>
</evidence>
<keyword evidence="21" id="KW-1185">Reference proteome</keyword>
<evidence type="ECO:0000256" key="2">
    <source>
        <dbReference type="ARBA" id="ARBA00004305"/>
    </source>
</evidence>
<dbReference type="PANTHER" id="PTHR11136">
    <property type="entry name" value="FOLYLPOLYGLUTAMATE SYNTHASE-RELATED"/>
    <property type="match status" value="1"/>
</dbReference>
<keyword evidence="14" id="KW-0496">Mitochondrion</keyword>
<evidence type="ECO:0000256" key="3">
    <source>
        <dbReference type="ARBA" id="ARBA00004496"/>
    </source>
</evidence>
<keyword evidence="11" id="KW-0999">Mitochondrion inner membrane</keyword>
<reference evidence="20" key="1">
    <citation type="submission" date="2007-07" db="EMBL/GenBank/DDBJ databases">
        <title>PCAP assembly of the Caenorhabditis remanei genome.</title>
        <authorList>
            <consortium name="The Caenorhabditis remanei Sequencing Consortium"/>
            <person name="Wilson R.K."/>
        </authorList>
    </citation>
    <scope>NUCLEOTIDE SEQUENCE [LARGE SCALE GENOMIC DNA]</scope>
    <source>
        <strain evidence="20">PB4641</strain>
    </source>
</reference>
<keyword evidence="10 18" id="KW-0547">Nucleotide-binding</keyword>
<comment type="subcellular location">
    <subcellularLocation>
        <location evidence="3">Cytoplasm</location>
    </subcellularLocation>
    <subcellularLocation>
        <location evidence="1">Mitochondrion inner membrane</location>
    </subcellularLocation>
    <subcellularLocation>
        <location evidence="2">Mitochondrion matrix</location>
    </subcellularLocation>
</comment>
<dbReference type="PROSITE" id="PS01012">
    <property type="entry name" value="FOLYLPOLYGLU_SYNT_2"/>
    <property type="match status" value="1"/>
</dbReference>
<dbReference type="Gene3D" id="3.90.190.20">
    <property type="entry name" value="Mur ligase, C-terminal domain"/>
    <property type="match status" value="1"/>
</dbReference>
<dbReference type="GO" id="GO:0004326">
    <property type="term" value="F:tetrahydrofolylpolyglutamate synthase activity"/>
    <property type="evidence" value="ECO:0007669"/>
    <property type="project" value="UniProtKB-EC"/>
</dbReference>
<sequence length="552" mass="62035">MMRSFPQTNRLLRPSTYPIACCVNQFRMTSGSATSSSVSRYEESVRLLNSLQSNAATIKKLREQRENLQAMNLPQCRKYLESLKVSEKNLESLNIIHVSGTKGKGSTCAYTEAILRKQGLKTGLYTSPHLVHVRERIRINGEPVDEKTFAEEFFHGEVRDFRNGLQRIILFSVYDIISQEHSENMPAYFKFLTLLAFRIFIKLGVQVVILEVGIGGEYDCTNVIEHPKVCGVTTLDYDHISILGSKLSEIAWHKAGIFKKDVPAIYSPTNPEAEEVLISRAKSKSTPLAEAPPVSAYHFSRPISPGIRGLHQFSNISLSFQLVKTWAEKCHFPLPGVSLSTKIGKGFDIPSWMCDAIESCRWPGRSQVISTDKKITYLLDGAHTPKSMEACAEWASEEITLLKKENVKKIVLFQCTADRCPSTLIQYLKVRFQKKTSKKFHFQPLGIDQIVSCPTQLYSSVDKSADSTNLNASRDEQMEKALQCVESWKESMDDPNRITKDKMKVFDCISAAFDYIETESSSQEILVLVTGSLHLVGGVLNLISTKTHQTVI</sequence>
<keyword evidence="12 18" id="KW-0067">ATP-binding</keyword>
<dbReference type="PANTHER" id="PTHR11136:SF5">
    <property type="entry name" value="FOLYLPOLYGLUTAMATE SYNTHASE, MITOCHONDRIAL"/>
    <property type="match status" value="1"/>
</dbReference>
<evidence type="ECO:0000256" key="13">
    <source>
        <dbReference type="ARBA" id="ARBA00022842"/>
    </source>
</evidence>